<sequence length="60" mass="6813">MLSELLAELQELLWGLGLISGVILLLWMMPKSYSLKLGEHPLLLLSMFTIIMVVIINIFI</sequence>
<dbReference type="EMBL" id="LICS01000014">
    <property type="protein sequence ID" value="KRO95852.1"/>
    <property type="molecule type" value="Genomic_DNA"/>
</dbReference>
<proteinExistence type="predicted"/>
<reference evidence="2 3" key="1">
    <citation type="submission" date="2015-10" db="EMBL/GenBank/DDBJ databases">
        <title>Metagenome-Assembled Genomes uncover a global brackish microbiome.</title>
        <authorList>
            <person name="Hugerth L.W."/>
            <person name="Larsson J."/>
            <person name="Alneberg J."/>
            <person name="Lindh M.V."/>
            <person name="Legrand C."/>
            <person name="Pinhassi J."/>
            <person name="Andersson A.F."/>
        </authorList>
    </citation>
    <scope>NUCLEOTIDE SEQUENCE [LARGE SCALE GENOMIC DNA]</scope>
    <source>
        <strain evidence="2">BACL1 MAG-120820-bin45</strain>
    </source>
</reference>
<keyword evidence="1" id="KW-0812">Transmembrane</keyword>
<keyword evidence="1" id="KW-1133">Transmembrane helix</keyword>
<evidence type="ECO:0000313" key="2">
    <source>
        <dbReference type="EMBL" id="KRO95852.1"/>
    </source>
</evidence>
<name>A0A0R2U8K4_9GAMM</name>
<comment type="caution">
    <text evidence="2">The sequence shown here is derived from an EMBL/GenBank/DDBJ whole genome shotgun (WGS) entry which is preliminary data.</text>
</comment>
<protein>
    <submittedName>
        <fullName evidence="2">Uncharacterized protein</fullName>
    </submittedName>
</protein>
<gene>
    <name evidence="2" type="ORF">ABS10_05795</name>
</gene>
<dbReference type="AlphaFoldDB" id="A0A0R2U8K4"/>
<dbReference type="STRING" id="1655612.ABS10_05795"/>
<feature type="transmembrane region" description="Helical" evidence="1">
    <location>
        <begin position="42"/>
        <end position="59"/>
    </location>
</feature>
<evidence type="ECO:0000313" key="3">
    <source>
        <dbReference type="Proteomes" id="UP000051027"/>
    </source>
</evidence>
<keyword evidence="1" id="KW-0472">Membrane</keyword>
<feature type="transmembrane region" description="Helical" evidence="1">
    <location>
        <begin position="12"/>
        <end position="30"/>
    </location>
</feature>
<organism evidence="2 3">
    <name type="scientific">SAR86 cluster bacterium BACL1 MAG-120820-bin45</name>
    <dbReference type="NCBI Taxonomy" id="1655612"/>
    <lineage>
        <taxon>Bacteria</taxon>
        <taxon>Pseudomonadati</taxon>
        <taxon>Pseudomonadota</taxon>
        <taxon>Gammaproteobacteria</taxon>
        <taxon>SAR86 cluster</taxon>
    </lineage>
</organism>
<dbReference type="Proteomes" id="UP000051027">
    <property type="component" value="Unassembled WGS sequence"/>
</dbReference>
<evidence type="ECO:0000256" key="1">
    <source>
        <dbReference type="SAM" id="Phobius"/>
    </source>
</evidence>
<accession>A0A0R2U8K4</accession>